<evidence type="ECO:0000259" key="10">
    <source>
        <dbReference type="Pfam" id="PF07730"/>
    </source>
</evidence>
<protein>
    <recommendedName>
        <fullName evidence="2">histidine kinase</fullName>
        <ecNumber evidence="2">2.7.13.3</ecNumber>
    </recommendedName>
</protein>
<dbReference type="SUPFAM" id="SSF55874">
    <property type="entry name" value="ATPase domain of HSP90 chaperone/DNA topoisomerase II/histidine kinase"/>
    <property type="match status" value="1"/>
</dbReference>
<feature type="transmembrane region" description="Helical" evidence="9">
    <location>
        <begin position="153"/>
        <end position="169"/>
    </location>
</feature>
<comment type="catalytic activity">
    <reaction evidence="1">
        <text>ATP + protein L-histidine = ADP + protein N-phospho-L-histidine.</text>
        <dbReference type="EC" id="2.7.13.3"/>
    </reaction>
</comment>
<dbReference type="EC" id="2.7.13.3" evidence="2"/>
<proteinExistence type="predicted"/>
<dbReference type="EMBL" id="JACCHL010000001">
    <property type="protein sequence ID" value="NYH55209.1"/>
    <property type="molecule type" value="Genomic_DNA"/>
</dbReference>
<evidence type="ECO:0000256" key="2">
    <source>
        <dbReference type="ARBA" id="ARBA00012438"/>
    </source>
</evidence>
<keyword evidence="7" id="KW-0067">ATP-binding</keyword>
<keyword evidence="4" id="KW-0808">Transferase</keyword>
<keyword evidence="5" id="KW-0547">Nucleotide-binding</keyword>
<feature type="domain" description="Signal transduction histidine kinase subgroup 3 dimerisation and phosphoacceptor" evidence="10">
    <location>
        <begin position="269"/>
        <end position="336"/>
    </location>
</feature>
<reference evidence="11 12" key="1">
    <citation type="submission" date="2020-07" db="EMBL/GenBank/DDBJ databases">
        <title>Sequencing the genomes of 1000 actinobacteria strains.</title>
        <authorList>
            <person name="Klenk H.-P."/>
        </authorList>
    </citation>
    <scope>NUCLEOTIDE SEQUENCE [LARGE SCALE GENOMIC DNA]</scope>
    <source>
        <strain evidence="11 12">DSM 45278</strain>
    </source>
</reference>
<dbReference type="CDD" id="cd16917">
    <property type="entry name" value="HATPase_UhpB-NarQ-NarX-like"/>
    <property type="match status" value="1"/>
</dbReference>
<keyword evidence="9" id="KW-0812">Transmembrane</keyword>
<evidence type="ECO:0000256" key="8">
    <source>
        <dbReference type="ARBA" id="ARBA00023012"/>
    </source>
</evidence>
<dbReference type="PANTHER" id="PTHR24421">
    <property type="entry name" value="NITRATE/NITRITE SENSOR PROTEIN NARX-RELATED"/>
    <property type="match status" value="1"/>
</dbReference>
<dbReference type="GO" id="GO:0016020">
    <property type="term" value="C:membrane"/>
    <property type="evidence" value="ECO:0007669"/>
    <property type="project" value="InterPro"/>
</dbReference>
<keyword evidence="6 11" id="KW-0418">Kinase</keyword>
<feature type="transmembrane region" description="Helical" evidence="9">
    <location>
        <begin position="175"/>
        <end position="197"/>
    </location>
</feature>
<dbReference type="PANTHER" id="PTHR24421:SF10">
    <property type="entry name" value="NITRATE_NITRITE SENSOR PROTEIN NARQ"/>
    <property type="match status" value="1"/>
</dbReference>
<dbReference type="GO" id="GO:0000155">
    <property type="term" value="F:phosphorelay sensor kinase activity"/>
    <property type="evidence" value="ECO:0007669"/>
    <property type="project" value="InterPro"/>
</dbReference>
<keyword evidence="9" id="KW-0472">Membrane</keyword>
<feature type="transmembrane region" description="Helical" evidence="9">
    <location>
        <begin position="94"/>
        <end position="113"/>
    </location>
</feature>
<keyword evidence="3" id="KW-0597">Phosphoprotein</keyword>
<dbReference type="GO" id="GO:0046983">
    <property type="term" value="F:protein dimerization activity"/>
    <property type="evidence" value="ECO:0007669"/>
    <property type="project" value="InterPro"/>
</dbReference>
<sequence>MTGQSTHDSAGGGGDGASLFSPAGLPRVAEAYGATWRVRLVEVLYLMTSLALALFYLVPAFTLIVSATWVGSALTAPWLPDVPRREPLHLAEDAVTFLLGFPAAATLLARLACRVQRNRLDHVFGIVETSPPDPLADDNPLLRASRFLLGRDAWSAVVYSTVAGVHGLLAAGAVVVLVVCGGATAVGALIGIVFVLVQGTPGDLVGPLVLVVAGPLCALVGLRLAPTIVATEVLLHRMLLFEAPEVRIRRRLVHVQDSRLRMVDAAESERRRIERDLHDGAQQRLLALSMTLTRARSRVGTDPDTALELITEAQRESREVMDELRQVARGLHPRVLTDHGLGAALPVAAGRAPVPVRVDVELPERPSPRAEGVAYYVACEALTNIAKHAGATRITVAAERVPRTSRRGGRGGDLLRLTVTDDGAGGADPESGTGLYGLWDRVDAVDGTLTVHSPSGEGTVLTADIPWEA</sequence>
<dbReference type="Gene3D" id="3.30.565.10">
    <property type="entry name" value="Histidine kinase-like ATPase, C-terminal domain"/>
    <property type="match status" value="1"/>
</dbReference>
<comment type="caution">
    <text evidence="11">The sequence shown here is derived from an EMBL/GenBank/DDBJ whole genome shotgun (WGS) entry which is preliminary data.</text>
</comment>
<keyword evidence="8" id="KW-0902">Two-component regulatory system</keyword>
<name>A0A7Y9XG01_9ACTN</name>
<evidence type="ECO:0000256" key="1">
    <source>
        <dbReference type="ARBA" id="ARBA00000085"/>
    </source>
</evidence>
<dbReference type="Pfam" id="PF07730">
    <property type="entry name" value="HisKA_3"/>
    <property type="match status" value="1"/>
</dbReference>
<dbReference type="InterPro" id="IPR050482">
    <property type="entry name" value="Sensor_HK_TwoCompSys"/>
</dbReference>
<evidence type="ECO:0000256" key="7">
    <source>
        <dbReference type="ARBA" id="ARBA00022840"/>
    </source>
</evidence>
<dbReference type="InterPro" id="IPR036890">
    <property type="entry name" value="HATPase_C_sf"/>
</dbReference>
<keyword evidence="9" id="KW-1133">Transmembrane helix</keyword>
<evidence type="ECO:0000313" key="11">
    <source>
        <dbReference type="EMBL" id="NYH55209.1"/>
    </source>
</evidence>
<organism evidence="11 12">
    <name type="scientific">Nocardiopsis sinuspersici</name>
    <dbReference type="NCBI Taxonomy" id="501010"/>
    <lineage>
        <taxon>Bacteria</taxon>
        <taxon>Bacillati</taxon>
        <taxon>Actinomycetota</taxon>
        <taxon>Actinomycetes</taxon>
        <taxon>Streptosporangiales</taxon>
        <taxon>Nocardiopsidaceae</taxon>
        <taxon>Nocardiopsis</taxon>
    </lineage>
</organism>
<dbReference type="GO" id="GO:0005524">
    <property type="term" value="F:ATP binding"/>
    <property type="evidence" value="ECO:0007669"/>
    <property type="project" value="UniProtKB-KW"/>
</dbReference>
<evidence type="ECO:0000256" key="3">
    <source>
        <dbReference type="ARBA" id="ARBA00022553"/>
    </source>
</evidence>
<evidence type="ECO:0000256" key="5">
    <source>
        <dbReference type="ARBA" id="ARBA00022741"/>
    </source>
</evidence>
<evidence type="ECO:0000256" key="6">
    <source>
        <dbReference type="ARBA" id="ARBA00022777"/>
    </source>
</evidence>
<dbReference type="Gene3D" id="1.20.5.1930">
    <property type="match status" value="1"/>
</dbReference>
<evidence type="ECO:0000256" key="9">
    <source>
        <dbReference type="SAM" id="Phobius"/>
    </source>
</evidence>
<feature type="transmembrane region" description="Helical" evidence="9">
    <location>
        <begin position="204"/>
        <end position="225"/>
    </location>
</feature>
<feature type="transmembrane region" description="Helical" evidence="9">
    <location>
        <begin position="43"/>
        <end position="74"/>
    </location>
</feature>
<dbReference type="AlphaFoldDB" id="A0A7Y9XG01"/>
<dbReference type="InterPro" id="IPR011712">
    <property type="entry name" value="Sig_transdc_His_kin_sub3_dim/P"/>
</dbReference>
<gene>
    <name evidence="11" type="ORF">HNR06_004798</name>
</gene>
<dbReference type="Proteomes" id="UP000584931">
    <property type="component" value="Unassembled WGS sequence"/>
</dbReference>
<evidence type="ECO:0000256" key="4">
    <source>
        <dbReference type="ARBA" id="ARBA00022679"/>
    </source>
</evidence>
<accession>A0A7Y9XG01</accession>
<evidence type="ECO:0000313" key="12">
    <source>
        <dbReference type="Proteomes" id="UP000584931"/>
    </source>
</evidence>